<protein>
    <submittedName>
        <fullName evidence="4">Uncharacterized protein</fullName>
    </submittedName>
</protein>
<evidence type="ECO:0000313" key="7">
    <source>
        <dbReference type="Proteomes" id="UP000654075"/>
    </source>
</evidence>
<evidence type="ECO:0000256" key="1">
    <source>
        <dbReference type="SAM" id="SignalP"/>
    </source>
</evidence>
<name>A0A813K0M8_POLGL</name>
<feature type="signal peptide" evidence="1">
    <location>
        <begin position="1"/>
        <end position="24"/>
    </location>
</feature>
<dbReference type="EMBL" id="CAJNNW010032094">
    <property type="protein sequence ID" value="CAE8711035.1"/>
    <property type="molecule type" value="Genomic_DNA"/>
</dbReference>
<feature type="chain" id="PRO_5036408940" evidence="1">
    <location>
        <begin position="25"/>
        <end position="131"/>
    </location>
</feature>
<dbReference type="AlphaFoldDB" id="A0A813K0M8"/>
<accession>A0A813K0M8</accession>
<dbReference type="EMBL" id="CAJNNW010025580">
    <property type="protein sequence ID" value="CAE8677712.1"/>
    <property type="molecule type" value="Genomic_DNA"/>
</dbReference>
<dbReference type="EMBL" id="CAJNNW010026933">
    <property type="protein sequence ID" value="CAE8688659.1"/>
    <property type="molecule type" value="Genomic_DNA"/>
</dbReference>
<dbReference type="Proteomes" id="UP000626109">
    <property type="component" value="Unassembled WGS sequence"/>
</dbReference>
<gene>
    <name evidence="2" type="ORF">PGLA1383_LOCUS21393</name>
    <name evidence="3" type="ORF">PGLA2088_LOCUS20430</name>
    <name evidence="4" type="ORF">PGLA2088_LOCUS26038</name>
    <name evidence="5" type="ORF">PGLA2088_LOCUS36273</name>
</gene>
<evidence type="ECO:0000313" key="2">
    <source>
        <dbReference type="EMBL" id="CAE8603176.1"/>
    </source>
</evidence>
<dbReference type="Proteomes" id="UP000654075">
    <property type="component" value="Unassembled WGS sequence"/>
</dbReference>
<proteinExistence type="predicted"/>
<sequence>MLAGGLSLTLVLATALALGAAADASCRGEGCEVHDQSVLLQGGLKVVKEIEAAEKIKEVRKVQGSRRRDVKNVKCYSHPFYVCNRNTGKTCSNTDPCSSDLGSTDCIDGYCICKAGSCPCTWSPKTDWKCF</sequence>
<keyword evidence="7" id="KW-1185">Reference proteome</keyword>
<keyword evidence="1" id="KW-0732">Signal</keyword>
<evidence type="ECO:0000313" key="5">
    <source>
        <dbReference type="EMBL" id="CAE8711035.1"/>
    </source>
</evidence>
<reference evidence="4" key="1">
    <citation type="submission" date="2021-02" db="EMBL/GenBank/DDBJ databases">
        <authorList>
            <person name="Dougan E. K."/>
            <person name="Rhodes N."/>
            <person name="Thang M."/>
            <person name="Chan C."/>
        </authorList>
    </citation>
    <scope>NUCLEOTIDE SEQUENCE</scope>
</reference>
<dbReference type="EMBL" id="CAJNNV010015096">
    <property type="protein sequence ID" value="CAE8603176.1"/>
    <property type="molecule type" value="Genomic_DNA"/>
</dbReference>
<evidence type="ECO:0000313" key="3">
    <source>
        <dbReference type="EMBL" id="CAE8677712.1"/>
    </source>
</evidence>
<evidence type="ECO:0000313" key="4">
    <source>
        <dbReference type="EMBL" id="CAE8688659.1"/>
    </source>
</evidence>
<evidence type="ECO:0000313" key="6">
    <source>
        <dbReference type="Proteomes" id="UP000626109"/>
    </source>
</evidence>
<organism evidence="4 6">
    <name type="scientific">Polarella glacialis</name>
    <name type="common">Dinoflagellate</name>
    <dbReference type="NCBI Taxonomy" id="89957"/>
    <lineage>
        <taxon>Eukaryota</taxon>
        <taxon>Sar</taxon>
        <taxon>Alveolata</taxon>
        <taxon>Dinophyceae</taxon>
        <taxon>Suessiales</taxon>
        <taxon>Suessiaceae</taxon>
        <taxon>Polarella</taxon>
    </lineage>
</organism>
<comment type="caution">
    <text evidence="4">The sequence shown here is derived from an EMBL/GenBank/DDBJ whole genome shotgun (WGS) entry which is preliminary data.</text>
</comment>